<feature type="disulfide bond" evidence="6">
    <location>
        <begin position="158"/>
        <end position="219"/>
    </location>
</feature>
<feature type="domain" description="Phospholipase A2-like central" evidence="9">
    <location>
        <begin position="117"/>
        <end position="241"/>
    </location>
</feature>
<dbReference type="GO" id="GO:0005576">
    <property type="term" value="C:extracellular region"/>
    <property type="evidence" value="ECO:0007669"/>
    <property type="project" value="UniProtKB-SubCell"/>
</dbReference>
<evidence type="ECO:0000313" key="10">
    <source>
        <dbReference type="EMBL" id="KAL3266951.1"/>
    </source>
</evidence>
<feature type="binding site" evidence="5">
    <location>
        <position position="144"/>
    </location>
    <ligand>
        <name>Ca(2+)</name>
        <dbReference type="ChEBI" id="CHEBI:29108"/>
    </ligand>
</feature>
<keyword evidence="3 6" id="KW-1015">Disulfide bond</keyword>
<evidence type="ECO:0000256" key="7">
    <source>
        <dbReference type="RuleBase" id="RU003654"/>
    </source>
</evidence>
<dbReference type="InterPro" id="IPR001211">
    <property type="entry name" value="PLA2"/>
</dbReference>
<keyword evidence="5" id="KW-0479">Metal-binding</keyword>
<dbReference type="PANTHER" id="PTHR11716:SF107">
    <property type="entry name" value="PHOSPHOLIPASE A2"/>
    <property type="match status" value="1"/>
</dbReference>
<comment type="cofactor">
    <cofactor evidence="5">
        <name>Ca(2+)</name>
        <dbReference type="ChEBI" id="CHEBI:29108"/>
    </cofactor>
    <text evidence="5">Binds 1 Ca(2+) ion per subunit.</text>
</comment>
<feature type="disulfide bond" evidence="6">
    <location>
        <begin position="165"/>
        <end position="212"/>
    </location>
</feature>
<evidence type="ECO:0000256" key="5">
    <source>
        <dbReference type="PIRSR" id="PIRSR601211-2"/>
    </source>
</evidence>
<gene>
    <name evidence="10" type="ORF">HHI36_011101</name>
</gene>
<feature type="signal peptide" evidence="8">
    <location>
        <begin position="1"/>
        <end position="17"/>
    </location>
</feature>
<feature type="disulfide bond" evidence="6">
    <location>
        <begin position="192"/>
        <end position="210"/>
    </location>
</feature>
<dbReference type="SUPFAM" id="SSF48619">
    <property type="entry name" value="Phospholipase A2, PLA2"/>
    <property type="match status" value="2"/>
</dbReference>
<dbReference type="Gene3D" id="1.20.90.10">
    <property type="entry name" value="Phospholipase A2 domain"/>
    <property type="match status" value="2"/>
</dbReference>
<organism evidence="10 11">
    <name type="scientific">Cryptolaemus montrouzieri</name>
    <dbReference type="NCBI Taxonomy" id="559131"/>
    <lineage>
        <taxon>Eukaryota</taxon>
        <taxon>Metazoa</taxon>
        <taxon>Ecdysozoa</taxon>
        <taxon>Arthropoda</taxon>
        <taxon>Hexapoda</taxon>
        <taxon>Insecta</taxon>
        <taxon>Pterygota</taxon>
        <taxon>Neoptera</taxon>
        <taxon>Endopterygota</taxon>
        <taxon>Coleoptera</taxon>
        <taxon>Polyphaga</taxon>
        <taxon>Cucujiformia</taxon>
        <taxon>Coccinelloidea</taxon>
        <taxon>Coccinellidae</taxon>
        <taxon>Scymninae</taxon>
        <taxon>Scymnini</taxon>
        <taxon>Cryptolaemus</taxon>
    </lineage>
</organism>
<dbReference type="EMBL" id="JABFTP020000001">
    <property type="protein sequence ID" value="KAL3266951.1"/>
    <property type="molecule type" value="Genomic_DNA"/>
</dbReference>
<dbReference type="SMART" id="SM00085">
    <property type="entry name" value="PA2c"/>
    <property type="match status" value="2"/>
</dbReference>
<keyword evidence="11" id="KW-1185">Reference proteome</keyword>
<dbReference type="AlphaFoldDB" id="A0ABD2MLK8"/>
<feature type="domain" description="Phospholipase A2-like central" evidence="9">
    <location>
        <begin position="329"/>
        <end position="461"/>
    </location>
</feature>
<comment type="subcellular location">
    <subcellularLocation>
        <location evidence="1 8">Secreted</location>
    </subcellularLocation>
</comment>
<evidence type="ECO:0000256" key="4">
    <source>
        <dbReference type="PIRSR" id="PIRSR601211-1"/>
    </source>
</evidence>
<proteinExistence type="inferred from homology"/>
<dbReference type="InterPro" id="IPR033112">
    <property type="entry name" value="PLA2_Asp_AS"/>
</dbReference>
<feature type="chain" id="PRO_5044526154" description="Phospholipase A2-like central domain-containing protein" evidence="8">
    <location>
        <begin position="18"/>
        <end position="474"/>
    </location>
</feature>
<dbReference type="Pfam" id="PF00068">
    <property type="entry name" value="Phospholip_A2_1"/>
    <property type="match status" value="2"/>
</dbReference>
<feature type="active site" evidence="4">
    <location>
        <position position="162"/>
    </location>
</feature>
<evidence type="ECO:0000256" key="6">
    <source>
        <dbReference type="PIRSR" id="PIRSR601211-3"/>
    </source>
</evidence>
<name>A0ABD2MLK8_9CUCU</name>
<dbReference type="PROSITE" id="PS00119">
    <property type="entry name" value="PA2_ASP"/>
    <property type="match status" value="1"/>
</dbReference>
<dbReference type="InterPro" id="IPR016090">
    <property type="entry name" value="PLA2-like_dom"/>
</dbReference>
<feature type="binding site" evidence="5">
    <location>
        <position position="163"/>
    </location>
    <ligand>
        <name>Ca(2+)</name>
        <dbReference type="ChEBI" id="CHEBI:29108"/>
    </ligand>
</feature>
<comment type="similarity">
    <text evidence="7">Belongs to the phospholipase A2 family.</text>
</comment>
<evidence type="ECO:0000256" key="3">
    <source>
        <dbReference type="ARBA" id="ARBA00023157"/>
    </source>
</evidence>
<accession>A0ABD2MLK8</accession>
<dbReference type="PROSITE" id="PS00118">
    <property type="entry name" value="PA2_HIS"/>
    <property type="match status" value="1"/>
</dbReference>
<feature type="active site" evidence="4">
    <location>
        <position position="213"/>
    </location>
</feature>
<protein>
    <recommendedName>
        <fullName evidence="9">Phospholipase A2-like central domain-containing protein</fullName>
    </recommendedName>
</protein>
<dbReference type="CDD" id="cd00125">
    <property type="entry name" value="PLA2c"/>
    <property type="match status" value="2"/>
</dbReference>
<evidence type="ECO:0000259" key="9">
    <source>
        <dbReference type="SMART" id="SM00085"/>
    </source>
</evidence>
<keyword evidence="5" id="KW-0106">Calcium</keyword>
<feature type="disulfide bond" evidence="6">
    <location>
        <begin position="143"/>
        <end position="159"/>
    </location>
</feature>
<dbReference type="InterPro" id="IPR036444">
    <property type="entry name" value="PLipase_A2_dom_sf"/>
</dbReference>
<dbReference type="PANTHER" id="PTHR11716">
    <property type="entry name" value="PHOSPHOLIPASE A2 FAMILY MEMBER"/>
    <property type="match status" value="1"/>
</dbReference>
<dbReference type="PRINTS" id="PR00389">
    <property type="entry name" value="PHPHLIPASEA2"/>
</dbReference>
<keyword evidence="8" id="KW-0732">Signal</keyword>
<comment type="caution">
    <text evidence="10">The sequence shown here is derived from an EMBL/GenBank/DDBJ whole genome shotgun (WGS) entry which is preliminary data.</text>
</comment>
<keyword evidence="2 8" id="KW-0964">Secreted</keyword>
<evidence type="ECO:0000313" key="11">
    <source>
        <dbReference type="Proteomes" id="UP001516400"/>
    </source>
</evidence>
<reference evidence="10 11" key="1">
    <citation type="journal article" date="2021" name="BMC Biol.">
        <title>Horizontally acquired antibacterial genes associated with adaptive radiation of ladybird beetles.</title>
        <authorList>
            <person name="Li H.S."/>
            <person name="Tang X.F."/>
            <person name="Huang Y.H."/>
            <person name="Xu Z.Y."/>
            <person name="Chen M.L."/>
            <person name="Du X.Y."/>
            <person name="Qiu B.Y."/>
            <person name="Chen P.T."/>
            <person name="Zhang W."/>
            <person name="Slipinski A."/>
            <person name="Escalona H.E."/>
            <person name="Waterhouse R.M."/>
            <person name="Zwick A."/>
            <person name="Pang H."/>
        </authorList>
    </citation>
    <scope>NUCLEOTIDE SEQUENCE [LARGE SCALE GENOMIC DNA]</scope>
    <source>
        <strain evidence="10">SYSU2018</strain>
    </source>
</reference>
<evidence type="ECO:0000256" key="1">
    <source>
        <dbReference type="ARBA" id="ARBA00004613"/>
    </source>
</evidence>
<dbReference type="InterPro" id="IPR033113">
    <property type="entry name" value="PLA2_histidine"/>
</dbReference>
<feature type="binding site" evidence="5">
    <location>
        <position position="142"/>
    </location>
    <ligand>
        <name>Ca(2+)</name>
        <dbReference type="ChEBI" id="CHEBI:29108"/>
    </ligand>
</feature>
<dbReference type="Proteomes" id="UP001516400">
    <property type="component" value="Unassembled WGS sequence"/>
</dbReference>
<evidence type="ECO:0000256" key="8">
    <source>
        <dbReference type="RuleBase" id="RU361236"/>
    </source>
</evidence>
<evidence type="ECO:0000256" key="2">
    <source>
        <dbReference type="ARBA" id="ARBA00022525"/>
    </source>
</evidence>
<sequence length="474" mass="53566">MIRLFLVCVCAYELTNANGILSETSDYDDVQHDNRFSGLPSKSSLAQRKAESLHRNEQIYIGFVNNPFGPSKLHEKNPRMNISTSQSKVSPIKAAHEKNTTISKFNNGTQEERPKRGVIDLFNMVSCATGCNPWIYNGYGCYCGLLGSGVPVDGIDRCCKWHDQCYNNARCPMFLEYFMPYYWTCFHHRPLCGVSVRGYGGRKSCAHELCECDRRLSECLRRFSCPTARARSNGIPQTSNNDDIQVSNKFSVSPSRSSFTKRKIDTRQQMYNGFANEIFGPSKSRQKDLRIDILASSQNRTNIMRAADEKNRTNQKLNDVTQERRSKRSVWNLFHMINCATGCDPLSYNGYGCFCGLLGEGIPVDGIDSEAKKDQEKKGGIVIDSCRILKVLTYIQTINACSSNSPTGKSKAQRFEDRDYHLTVDSRGLLDTCARELCICDRQLAECFKRYPCPTTTAPCTTSTLRSYLRCFGF</sequence>